<evidence type="ECO:0000313" key="10">
    <source>
        <dbReference type="EMBL" id="CCE81317.1"/>
    </source>
</evidence>
<evidence type="ECO:0000313" key="9">
    <source>
        <dbReference type="EMBL" id="CCE80552.1"/>
    </source>
</evidence>
<dbReference type="InterPro" id="IPR020846">
    <property type="entry name" value="MFS_dom"/>
</dbReference>
<feature type="transmembrane region" description="Helical" evidence="7">
    <location>
        <begin position="500"/>
        <end position="521"/>
    </location>
</feature>
<dbReference type="PANTHER" id="PTHR23511">
    <property type="entry name" value="SYNAPTIC VESICLE GLYCOPROTEIN 2"/>
    <property type="match status" value="1"/>
</dbReference>
<feature type="transmembrane region" description="Helical" evidence="7">
    <location>
        <begin position="388"/>
        <end position="407"/>
    </location>
</feature>
<feature type="transmembrane region" description="Helical" evidence="7">
    <location>
        <begin position="161"/>
        <end position="184"/>
    </location>
</feature>
<name>G8YJQ7_PICSO</name>
<dbReference type="Proteomes" id="UP000005222">
    <property type="component" value="Chromosome H"/>
</dbReference>
<reference evidence="9" key="1">
    <citation type="submission" date="2011-10" db="EMBL/GenBank/DDBJ databases">
        <authorList>
            <person name="Genoscope - CEA"/>
        </authorList>
    </citation>
    <scope>NUCLEOTIDE SEQUENCE</scope>
</reference>
<dbReference type="OrthoDB" id="4139357at2759"/>
<comment type="subcellular location">
    <subcellularLocation>
        <location evidence="1">Membrane</location>
        <topology evidence="1">Multi-pass membrane protein</topology>
    </subcellularLocation>
</comment>
<protein>
    <submittedName>
        <fullName evidence="9">Piso0_003671 protein</fullName>
    </submittedName>
</protein>
<dbReference type="InterPro" id="IPR036259">
    <property type="entry name" value="MFS_trans_sf"/>
</dbReference>
<dbReference type="AlphaFoldDB" id="G8YJQ7"/>
<evidence type="ECO:0000256" key="7">
    <source>
        <dbReference type="SAM" id="Phobius"/>
    </source>
</evidence>
<feature type="transmembrane region" description="Helical" evidence="7">
    <location>
        <begin position="414"/>
        <end position="433"/>
    </location>
</feature>
<dbReference type="OMA" id="ACANHIC"/>
<feature type="transmembrane region" description="Helical" evidence="7">
    <location>
        <begin position="67"/>
        <end position="87"/>
    </location>
</feature>
<dbReference type="HOGENOM" id="CLU_001265_52_2_1"/>
<proteinExistence type="inferred from homology"/>
<evidence type="ECO:0000256" key="1">
    <source>
        <dbReference type="ARBA" id="ARBA00004141"/>
    </source>
</evidence>
<dbReference type="PROSITE" id="PS50850">
    <property type="entry name" value="MFS"/>
    <property type="match status" value="1"/>
</dbReference>
<evidence type="ECO:0000256" key="3">
    <source>
        <dbReference type="ARBA" id="ARBA00022448"/>
    </source>
</evidence>
<dbReference type="Pfam" id="PF00083">
    <property type="entry name" value="Sugar_tr"/>
    <property type="match status" value="1"/>
</dbReference>
<organism evidence="9 11">
    <name type="scientific">Pichia sorbitophila (strain ATCC MYA-4447 / BCRC 22081 / CBS 7064 / NBRC 10061 / NRRL Y-12695)</name>
    <name type="common">Hybrid yeast</name>
    <dbReference type="NCBI Taxonomy" id="559304"/>
    <lineage>
        <taxon>Eukaryota</taxon>
        <taxon>Fungi</taxon>
        <taxon>Dikarya</taxon>
        <taxon>Ascomycota</taxon>
        <taxon>Saccharomycotina</taxon>
        <taxon>Pichiomycetes</taxon>
        <taxon>Debaryomycetaceae</taxon>
        <taxon>Millerozyma</taxon>
    </lineage>
</organism>
<evidence type="ECO:0000256" key="2">
    <source>
        <dbReference type="ARBA" id="ARBA00008335"/>
    </source>
</evidence>
<dbReference type="SUPFAM" id="SSF103473">
    <property type="entry name" value="MFS general substrate transporter"/>
    <property type="match status" value="1"/>
</dbReference>
<feature type="transmembrane region" description="Helical" evidence="7">
    <location>
        <begin position="344"/>
        <end position="368"/>
    </location>
</feature>
<dbReference type="STRING" id="559304.G8YJQ7"/>
<feature type="transmembrane region" description="Helical" evidence="7">
    <location>
        <begin position="193"/>
        <end position="217"/>
    </location>
</feature>
<evidence type="ECO:0000256" key="6">
    <source>
        <dbReference type="ARBA" id="ARBA00023136"/>
    </source>
</evidence>
<dbReference type="GO" id="GO:0016020">
    <property type="term" value="C:membrane"/>
    <property type="evidence" value="ECO:0007669"/>
    <property type="project" value="UniProtKB-SubCell"/>
</dbReference>
<keyword evidence="5 7" id="KW-1133">Transmembrane helix</keyword>
<evidence type="ECO:0000259" key="8">
    <source>
        <dbReference type="PROSITE" id="PS50850"/>
    </source>
</evidence>
<feature type="transmembrane region" description="Helical" evidence="7">
    <location>
        <begin position="439"/>
        <end position="459"/>
    </location>
</feature>
<accession>G8YJQ7</accession>
<dbReference type="InterPro" id="IPR005828">
    <property type="entry name" value="MFS_sugar_transport-like"/>
</dbReference>
<sequence>MNVFEDNPDKAGNNSTLDGDVKSVSNKDVFTSEYVIYDDNDFDRVYLSKSKIITDAIDKIGFGKYQIGLFFISGFGWFSDNAWPIAVGLILSRLNEVDGVHAPTGKAPFITLAQNLGLLAGAFFWSLSSDLIGRRWAFNITLLTTGVFSTISGSSPNFAALGVYAALWSFGVGGNMPVDTAVFLESIPSNKQYFLTILSVFWAFGQLVANLFSWALISNFSCDDAEKVCYKSDNQGWRYFLYTLGGFTLLLFIIRFSIKNYESPKFLLAVGKDEKAVEVVHKIAKINGKPCFLTIESLREVDDSESSSYVPPASNELLKDKIKKYNFSHIRECFASRKMAMSTIMVIVSWALIGLAFPLYNAFLPTFLEKRGNANKPLSVRETYRNSLIVAVMGIPGSLIAGLLVELRIGRKGALCLSLLLTGVFLFCSTTARTSNANLGWNCMFNLFSTMMYGILYAYTPEIFPARIRGTAVGIASSANRVLGVFAPVIGIYANLDTPVPIYVSGALFLVVGVISLFLPYESKGRKSL</sequence>
<feature type="transmembrane region" description="Helical" evidence="7">
    <location>
        <begin position="237"/>
        <end position="258"/>
    </location>
</feature>
<keyword evidence="3" id="KW-0813">Transport</keyword>
<keyword evidence="4 7" id="KW-0812">Transmembrane</keyword>
<keyword evidence="11" id="KW-1185">Reference proteome</keyword>
<dbReference type="GO" id="GO:0022857">
    <property type="term" value="F:transmembrane transporter activity"/>
    <property type="evidence" value="ECO:0007669"/>
    <property type="project" value="InterPro"/>
</dbReference>
<evidence type="ECO:0000313" key="11">
    <source>
        <dbReference type="Proteomes" id="UP000005222"/>
    </source>
</evidence>
<dbReference type="EMBL" id="FO082052">
    <property type="protein sequence ID" value="CCE81317.1"/>
    <property type="molecule type" value="Genomic_DNA"/>
</dbReference>
<dbReference type="eggNOG" id="KOG0253">
    <property type="taxonomic scope" value="Eukaryota"/>
</dbReference>
<keyword evidence="6 7" id="KW-0472">Membrane</keyword>
<feature type="domain" description="Major facilitator superfamily (MFS) profile" evidence="8">
    <location>
        <begin position="69"/>
        <end position="524"/>
    </location>
</feature>
<dbReference type="InParanoid" id="G8YJQ7"/>
<dbReference type="Gene3D" id="1.20.1250.20">
    <property type="entry name" value="MFS general substrate transporter like domains"/>
    <property type="match status" value="1"/>
</dbReference>
<dbReference type="PANTHER" id="PTHR23511:SF12">
    <property type="entry name" value="TRANSPORTER, PUTATIVE (AFU_ORTHOLOGUE AFUA_7G01740)-RELATED"/>
    <property type="match status" value="1"/>
</dbReference>
<reference evidence="11" key="2">
    <citation type="journal article" date="2012" name="G3 (Bethesda)">
        <title>Pichia sorbitophila, an interspecies yeast hybrid reveals early steps of genome resolution following polyploidization.</title>
        <authorList>
            <person name="Leh Louis V."/>
            <person name="Despons L."/>
            <person name="Friedrich A."/>
            <person name="Martin T."/>
            <person name="Durrens P."/>
            <person name="Casaregola S."/>
            <person name="Neuveglise C."/>
            <person name="Fairhead C."/>
            <person name="Marck C."/>
            <person name="Cruz J.A."/>
            <person name="Straub M.L."/>
            <person name="Kugler V."/>
            <person name="Sacerdot C."/>
            <person name="Uzunov Z."/>
            <person name="Thierry A."/>
            <person name="Weiss S."/>
            <person name="Bleykasten C."/>
            <person name="De Montigny J."/>
            <person name="Jacques N."/>
            <person name="Jung P."/>
            <person name="Lemaire M."/>
            <person name="Mallet S."/>
            <person name="Morel G."/>
            <person name="Richard G.F."/>
            <person name="Sarkar A."/>
            <person name="Savel G."/>
            <person name="Schacherer J."/>
            <person name="Seret M.L."/>
            <person name="Talla E."/>
            <person name="Samson G."/>
            <person name="Jubin C."/>
            <person name="Poulain J."/>
            <person name="Vacherie B."/>
            <person name="Barbe V."/>
            <person name="Pelletier E."/>
            <person name="Sherman D.J."/>
            <person name="Westhof E."/>
            <person name="Weissenbach J."/>
            <person name="Baret P.V."/>
            <person name="Wincker P."/>
            <person name="Gaillardin C."/>
            <person name="Dujon B."/>
            <person name="Souciet J.L."/>
        </authorList>
    </citation>
    <scope>NUCLEOTIDE SEQUENCE [LARGE SCALE GENOMIC DNA]</scope>
    <source>
        <strain evidence="11">ATCC MYA-4447 / BCRC 22081 / CBS 7064 / NBRC 10061 / NRRL Y-12695</strain>
    </source>
</reference>
<dbReference type="FunFam" id="1.20.1250.20:FF:000171">
    <property type="entry name" value="MFS general substrate transporter"/>
    <property type="match status" value="1"/>
</dbReference>
<feature type="transmembrane region" description="Helical" evidence="7">
    <location>
        <begin position="136"/>
        <end position="155"/>
    </location>
</feature>
<dbReference type="EMBL" id="FO082053">
    <property type="protein sequence ID" value="CCE80552.1"/>
    <property type="molecule type" value="Genomic_DNA"/>
</dbReference>
<evidence type="ECO:0000256" key="5">
    <source>
        <dbReference type="ARBA" id="ARBA00022989"/>
    </source>
</evidence>
<dbReference type="CDD" id="cd17316">
    <property type="entry name" value="MFS_SV2_like"/>
    <property type="match status" value="1"/>
</dbReference>
<gene>
    <name evidence="9" type="primary">Piso0_003671</name>
    <name evidence="9" type="ORF">GNLVRS01_PISO0G17452g</name>
    <name evidence="10" type="ORF">GNLVRS01_PISO0H17453g</name>
</gene>
<dbReference type="Proteomes" id="UP000005222">
    <property type="component" value="Chromosome G"/>
</dbReference>
<evidence type="ECO:0000256" key="4">
    <source>
        <dbReference type="ARBA" id="ARBA00022692"/>
    </source>
</evidence>
<comment type="similarity">
    <text evidence="2">Belongs to the major facilitator superfamily.</text>
</comment>
<feature type="transmembrane region" description="Helical" evidence="7">
    <location>
        <begin position="107"/>
        <end position="127"/>
    </location>
</feature>
<feature type="transmembrane region" description="Helical" evidence="7">
    <location>
        <begin position="471"/>
        <end position="494"/>
    </location>
</feature>